<accession>A0ABP9WBU7</accession>
<keyword evidence="1" id="KW-0472">Membrane</keyword>
<evidence type="ECO:0000256" key="1">
    <source>
        <dbReference type="SAM" id="Phobius"/>
    </source>
</evidence>
<evidence type="ECO:0000313" key="2">
    <source>
        <dbReference type="EMBL" id="GAA5514797.1"/>
    </source>
</evidence>
<dbReference type="EMBL" id="BAABRP010000024">
    <property type="protein sequence ID" value="GAA5514797.1"/>
    <property type="molecule type" value="Genomic_DNA"/>
</dbReference>
<keyword evidence="1" id="KW-1133">Transmembrane helix</keyword>
<gene>
    <name evidence="2" type="ORF">Dcar01_03558</name>
</gene>
<dbReference type="Proteomes" id="UP001401887">
    <property type="component" value="Unassembled WGS sequence"/>
</dbReference>
<protein>
    <submittedName>
        <fullName evidence="2">Uncharacterized protein</fullName>
    </submittedName>
</protein>
<keyword evidence="1" id="KW-0812">Transmembrane</keyword>
<sequence length="36" mass="4012">MNGQPDLSLRTFLRVVLFFLAFFAVLAVGEWIGAVL</sequence>
<proteinExistence type="predicted"/>
<name>A0ABP9WBU7_9DEIO</name>
<comment type="caution">
    <text evidence="2">The sequence shown here is derived from an EMBL/GenBank/DDBJ whole genome shotgun (WGS) entry which is preliminary data.</text>
</comment>
<organism evidence="2 3">
    <name type="scientific">Deinococcus carri</name>
    <dbReference type="NCBI Taxonomy" id="1211323"/>
    <lineage>
        <taxon>Bacteria</taxon>
        <taxon>Thermotogati</taxon>
        <taxon>Deinococcota</taxon>
        <taxon>Deinococci</taxon>
        <taxon>Deinococcales</taxon>
        <taxon>Deinococcaceae</taxon>
        <taxon>Deinococcus</taxon>
    </lineage>
</organism>
<reference evidence="2 3" key="1">
    <citation type="submission" date="2024-02" db="EMBL/GenBank/DDBJ databases">
        <title>Deinococcus carri NBRC 110142.</title>
        <authorList>
            <person name="Ichikawa N."/>
            <person name="Katano-Makiyama Y."/>
            <person name="Hidaka K."/>
        </authorList>
    </citation>
    <scope>NUCLEOTIDE SEQUENCE [LARGE SCALE GENOMIC DNA]</scope>
    <source>
        <strain evidence="2 3">NBRC 110142</strain>
    </source>
</reference>
<evidence type="ECO:0000313" key="3">
    <source>
        <dbReference type="Proteomes" id="UP001401887"/>
    </source>
</evidence>
<keyword evidence="3" id="KW-1185">Reference proteome</keyword>
<feature type="transmembrane region" description="Helical" evidence="1">
    <location>
        <begin position="12"/>
        <end position="34"/>
    </location>
</feature>